<keyword evidence="2" id="KW-0732">Signal</keyword>
<evidence type="ECO:0000313" key="3">
    <source>
        <dbReference type="EMBL" id="TCG05209.1"/>
    </source>
</evidence>
<dbReference type="NCBIfam" id="NF038296">
    <property type="entry name" value="HisXaaSer_A2"/>
    <property type="match status" value="1"/>
</dbReference>
<dbReference type="Proteomes" id="UP000294200">
    <property type="component" value="Unassembled WGS sequence"/>
</dbReference>
<reference evidence="3 4" key="1">
    <citation type="submission" date="2017-02" db="EMBL/GenBank/DDBJ databases">
        <title>Paraburkholderia sophoroidis sp. nov. and Paraburkholderia steynii sp. nov. rhizobial symbionts of the fynbos legume Hypocalyptus sophoroides.</title>
        <authorList>
            <person name="Steenkamp E.T."/>
            <person name="Beukes C.W."/>
            <person name="Van Zyl E."/>
            <person name="Avontuur J."/>
            <person name="Chan W.Y."/>
            <person name="Hassen A."/>
            <person name="Palmer M."/>
            <person name="Mthombeni L."/>
            <person name="Phalane F."/>
            <person name="Sereme K."/>
            <person name="Venter S.N."/>
        </authorList>
    </citation>
    <scope>NUCLEOTIDE SEQUENCE [LARGE SCALE GENOMIC DNA]</scope>
    <source>
        <strain evidence="3 4">HC1.1ba</strain>
    </source>
</reference>
<evidence type="ECO:0000313" key="4">
    <source>
        <dbReference type="Proteomes" id="UP000294200"/>
    </source>
</evidence>
<evidence type="ECO:0000256" key="1">
    <source>
        <dbReference type="SAM" id="MobiDB-lite"/>
    </source>
</evidence>
<accession>A0A4R0XE80</accession>
<keyword evidence="4" id="KW-1185">Reference proteome</keyword>
<feature type="region of interest" description="Disordered" evidence="1">
    <location>
        <begin position="73"/>
        <end position="96"/>
    </location>
</feature>
<sequence length="96" mass="9982">MKAKFLVPVGALAAAMAAEHASAAITRPDAGAGPHASENANTANAVRALEPQDLTVRAGNEAYTFVLKRTESGQLMAQHSSHSSHSSHYSHRSSSS</sequence>
<feature type="chain" id="PRO_5020837169" evidence="2">
    <location>
        <begin position="24"/>
        <end position="96"/>
    </location>
</feature>
<gene>
    <name evidence="3" type="ORF">BZM27_35505</name>
</gene>
<dbReference type="EMBL" id="MWML01000186">
    <property type="protein sequence ID" value="TCG05209.1"/>
    <property type="molecule type" value="Genomic_DNA"/>
</dbReference>
<organism evidence="3 4">
    <name type="scientific">Paraburkholderia steynii</name>
    <dbReference type="NCBI Taxonomy" id="1245441"/>
    <lineage>
        <taxon>Bacteria</taxon>
        <taxon>Pseudomonadati</taxon>
        <taxon>Pseudomonadota</taxon>
        <taxon>Betaproteobacteria</taxon>
        <taxon>Burkholderiales</taxon>
        <taxon>Burkholderiaceae</taxon>
        <taxon>Paraburkholderia</taxon>
    </lineage>
</organism>
<comment type="caution">
    <text evidence="3">The sequence shown here is derived from an EMBL/GenBank/DDBJ whole genome shotgun (WGS) entry which is preliminary data.</text>
</comment>
<name>A0A4R0XE80_9BURK</name>
<evidence type="ECO:0000256" key="2">
    <source>
        <dbReference type="SAM" id="SignalP"/>
    </source>
</evidence>
<protein>
    <submittedName>
        <fullName evidence="3">Uncharacterized protein</fullName>
    </submittedName>
</protein>
<feature type="compositionally biased region" description="Low complexity" evidence="1">
    <location>
        <begin position="79"/>
        <end position="96"/>
    </location>
</feature>
<feature type="signal peptide" evidence="2">
    <location>
        <begin position="1"/>
        <end position="23"/>
    </location>
</feature>
<dbReference type="AlphaFoldDB" id="A0A4R0XE80"/>
<proteinExistence type="predicted"/>